<proteinExistence type="inferred from homology"/>
<dbReference type="InterPro" id="IPR002347">
    <property type="entry name" value="SDR_fam"/>
</dbReference>
<sequence>MPHMLGRHQRMRLFVGQLNSHLCGPQYRTRRVAVERRGVVVTGAGSGIGQAIAGRFARAGDVVFLADISAKRLFEASNELSEYAESVHTREVDSSDASAMAALVQEAVHASGRLDVFVNNAGIFDGYASVEETTPELWDKVIGVNLTGYFNGVRAAAAHMIPQKSGRIINIGSVAGQRGAADGLAYAASKAGIEGMTRRLAVDVAQHGVTANVVAPGLTRTNLRATSRETIGAAVDQDRGIGVASQELKDFLVPARRTAGPDEIASVVEFLASEGASYVNGQVLAVDGGWTAA</sequence>
<dbReference type="Gene3D" id="3.40.50.720">
    <property type="entry name" value="NAD(P)-binding Rossmann-like Domain"/>
    <property type="match status" value="1"/>
</dbReference>
<protein>
    <submittedName>
        <fullName evidence="4">SDR family oxidoreductase</fullName>
    </submittedName>
</protein>
<dbReference type="PANTHER" id="PTHR42760:SF40">
    <property type="entry name" value="3-OXOACYL-[ACYL-CARRIER-PROTEIN] REDUCTASE, CHLOROPLASTIC"/>
    <property type="match status" value="1"/>
</dbReference>
<dbReference type="PANTHER" id="PTHR42760">
    <property type="entry name" value="SHORT-CHAIN DEHYDROGENASES/REDUCTASES FAMILY MEMBER"/>
    <property type="match status" value="1"/>
</dbReference>
<dbReference type="FunFam" id="3.40.50.720:FF:000084">
    <property type="entry name" value="Short-chain dehydrogenase reductase"/>
    <property type="match status" value="1"/>
</dbReference>
<evidence type="ECO:0000256" key="2">
    <source>
        <dbReference type="ARBA" id="ARBA00023002"/>
    </source>
</evidence>
<dbReference type="Proteomes" id="UP000294723">
    <property type="component" value="Unassembled WGS sequence"/>
</dbReference>
<reference evidence="4 5" key="1">
    <citation type="submission" date="2019-03" db="EMBL/GenBank/DDBJ databases">
        <title>Draft genome sequences of novel Actinobacteria.</title>
        <authorList>
            <person name="Sahin N."/>
            <person name="Ay H."/>
            <person name="Saygin H."/>
        </authorList>
    </citation>
    <scope>NUCLEOTIDE SEQUENCE [LARGE SCALE GENOMIC DNA]</scope>
    <source>
        <strain evidence="4 5">5K548</strain>
    </source>
</reference>
<dbReference type="InterPro" id="IPR036291">
    <property type="entry name" value="NAD(P)-bd_dom_sf"/>
</dbReference>
<evidence type="ECO:0000313" key="4">
    <source>
        <dbReference type="EMBL" id="TDD87058.1"/>
    </source>
</evidence>
<dbReference type="EMBL" id="SMLA01000025">
    <property type="protein sequence ID" value="TDD87058.1"/>
    <property type="molecule type" value="Genomic_DNA"/>
</dbReference>
<comment type="caution">
    <text evidence="4">The sequence shown here is derived from an EMBL/GenBank/DDBJ whole genome shotgun (WGS) entry which is preliminary data.</text>
</comment>
<dbReference type="CDD" id="cd05233">
    <property type="entry name" value="SDR_c"/>
    <property type="match status" value="1"/>
</dbReference>
<dbReference type="GO" id="GO:0030497">
    <property type="term" value="P:fatty acid elongation"/>
    <property type="evidence" value="ECO:0007669"/>
    <property type="project" value="TreeGrafter"/>
</dbReference>
<keyword evidence="5" id="KW-1185">Reference proteome</keyword>
<organism evidence="4 5">
    <name type="scientific">Saccharopolyspora karakumensis</name>
    <dbReference type="NCBI Taxonomy" id="2530386"/>
    <lineage>
        <taxon>Bacteria</taxon>
        <taxon>Bacillati</taxon>
        <taxon>Actinomycetota</taxon>
        <taxon>Actinomycetes</taxon>
        <taxon>Pseudonocardiales</taxon>
        <taxon>Pseudonocardiaceae</taxon>
        <taxon>Saccharopolyspora</taxon>
    </lineage>
</organism>
<dbReference type="Pfam" id="PF00106">
    <property type="entry name" value="adh_short"/>
    <property type="match status" value="1"/>
</dbReference>
<evidence type="ECO:0000256" key="3">
    <source>
        <dbReference type="RuleBase" id="RU000363"/>
    </source>
</evidence>
<name>A0A4R5BJW1_9PSEU</name>
<dbReference type="SUPFAM" id="SSF51735">
    <property type="entry name" value="NAD(P)-binding Rossmann-fold domains"/>
    <property type="match status" value="1"/>
</dbReference>
<gene>
    <name evidence="4" type="ORF">E1202_17235</name>
</gene>
<dbReference type="GO" id="GO:0016616">
    <property type="term" value="F:oxidoreductase activity, acting on the CH-OH group of donors, NAD or NADP as acceptor"/>
    <property type="evidence" value="ECO:0007669"/>
    <property type="project" value="TreeGrafter"/>
</dbReference>
<evidence type="ECO:0000313" key="5">
    <source>
        <dbReference type="Proteomes" id="UP000294723"/>
    </source>
</evidence>
<dbReference type="PRINTS" id="PR00080">
    <property type="entry name" value="SDRFAMILY"/>
</dbReference>
<dbReference type="PRINTS" id="PR00081">
    <property type="entry name" value="GDHRDH"/>
</dbReference>
<dbReference type="AlphaFoldDB" id="A0A4R5BJW1"/>
<accession>A0A4R5BJW1</accession>
<evidence type="ECO:0000256" key="1">
    <source>
        <dbReference type="ARBA" id="ARBA00006484"/>
    </source>
</evidence>
<keyword evidence="2" id="KW-0560">Oxidoreductase</keyword>
<comment type="similarity">
    <text evidence="1 3">Belongs to the short-chain dehydrogenases/reductases (SDR) family.</text>
</comment>